<accession>A0A1I7RUK1</accession>
<dbReference type="Proteomes" id="UP000095284">
    <property type="component" value="Unplaced"/>
</dbReference>
<evidence type="ECO:0000256" key="2">
    <source>
        <dbReference type="ARBA" id="ARBA00022705"/>
    </source>
</evidence>
<dbReference type="GO" id="GO:0003677">
    <property type="term" value="F:DNA binding"/>
    <property type="evidence" value="ECO:0007669"/>
    <property type="project" value="InterPro"/>
</dbReference>
<dbReference type="Pfam" id="PF18018">
    <property type="entry name" value="DNA_pol_D_N"/>
    <property type="match status" value="1"/>
</dbReference>
<evidence type="ECO:0000313" key="6">
    <source>
        <dbReference type="WBParaSite" id="BXY_0441100.1"/>
    </source>
</evidence>
<dbReference type="Pfam" id="PF04042">
    <property type="entry name" value="DNA_pol_E_B"/>
    <property type="match status" value="1"/>
</dbReference>
<evidence type="ECO:0000259" key="4">
    <source>
        <dbReference type="Pfam" id="PF18018"/>
    </source>
</evidence>
<dbReference type="PANTHER" id="PTHR10416">
    <property type="entry name" value="DNA POLYMERASE DELTA SUBUNIT 2"/>
    <property type="match status" value="1"/>
</dbReference>
<dbReference type="InterPro" id="IPR007185">
    <property type="entry name" value="DNA_pol_a/d/e_bsu"/>
</dbReference>
<dbReference type="InterPro" id="IPR040663">
    <property type="entry name" value="DNA_pol_D_N"/>
</dbReference>
<name>A0A1I7RUK1_BURXY</name>
<reference evidence="6" key="1">
    <citation type="submission" date="2016-11" db="UniProtKB">
        <authorList>
            <consortium name="WormBaseParasite"/>
        </authorList>
    </citation>
    <scope>IDENTIFICATION</scope>
</reference>
<keyword evidence="2" id="KW-0235">DNA replication</keyword>
<dbReference type="GO" id="GO:0006271">
    <property type="term" value="P:DNA strand elongation involved in DNA replication"/>
    <property type="evidence" value="ECO:0007669"/>
    <property type="project" value="TreeGrafter"/>
</dbReference>
<dbReference type="WBParaSite" id="BXY_0441100.1">
    <property type="protein sequence ID" value="BXY_0441100.1"/>
    <property type="gene ID" value="BXY_0441100"/>
</dbReference>
<proteinExistence type="inferred from homology"/>
<organism evidence="5 6">
    <name type="scientific">Bursaphelenchus xylophilus</name>
    <name type="common">Pinewood nematode worm</name>
    <name type="synonym">Aphelenchoides xylophilus</name>
    <dbReference type="NCBI Taxonomy" id="6326"/>
    <lineage>
        <taxon>Eukaryota</taxon>
        <taxon>Metazoa</taxon>
        <taxon>Ecdysozoa</taxon>
        <taxon>Nematoda</taxon>
        <taxon>Chromadorea</taxon>
        <taxon>Rhabditida</taxon>
        <taxon>Tylenchina</taxon>
        <taxon>Tylenchomorpha</taxon>
        <taxon>Aphelenchoidea</taxon>
        <taxon>Aphelenchoididae</taxon>
        <taxon>Bursaphelenchus</taxon>
    </lineage>
</organism>
<feature type="domain" description="DNA polymerase delta subunit OB-fold" evidence="4">
    <location>
        <begin position="38"/>
        <end position="186"/>
    </location>
</feature>
<evidence type="ECO:0000259" key="3">
    <source>
        <dbReference type="Pfam" id="PF04042"/>
    </source>
</evidence>
<evidence type="ECO:0000313" key="5">
    <source>
        <dbReference type="Proteomes" id="UP000095284"/>
    </source>
</evidence>
<feature type="domain" description="DNA polymerase alpha/delta/epsilon subunit B" evidence="3">
    <location>
        <begin position="206"/>
        <end position="423"/>
    </location>
</feature>
<protein>
    <submittedName>
        <fullName evidence="6">DNA polymerase delta subunit 2</fullName>
    </submittedName>
</protein>
<evidence type="ECO:0000256" key="1">
    <source>
        <dbReference type="ARBA" id="ARBA00006035"/>
    </source>
</evidence>
<dbReference type="Gene3D" id="3.60.21.50">
    <property type="match status" value="1"/>
</dbReference>
<dbReference type="AlphaFoldDB" id="A0A1I7RUK1"/>
<dbReference type="InterPro" id="IPR024826">
    <property type="entry name" value="DNA_pol_delta/II_ssu"/>
</dbReference>
<dbReference type="eggNOG" id="KOG2732">
    <property type="taxonomic scope" value="Eukaryota"/>
</dbReference>
<comment type="similarity">
    <text evidence="1">Belongs to the DNA polymerase delta/II small subunit family.</text>
</comment>
<dbReference type="PANTHER" id="PTHR10416:SF0">
    <property type="entry name" value="DNA POLYMERASE DELTA SUBUNIT 2"/>
    <property type="match status" value="1"/>
</dbReference>
<dbReference type="GO" id="GO:0043625">
    <property type="term" value="C:delta DNA polymerase complex"/>
    <property type="evidence" value="ECO:0007669"/>
    <property type="project" value="TreeGrafter"/>
</dbReference>
<sequence length="490" mass="56452">MLQAMSQENQRIKVPFEHRFDQFYYEEEDRQADLQNRQYFRYYDSRVQALKGRILARAREEVDKSIKITPLSKLVPNRPALICGVTIKRCKNRPSVFDEFKKQDFDDEDELWDLEDAEEEAELNAENPYARVETLCSSADTLEIEDDKQRLPLVGADINKDHFVTGNILGFYGAKDANEDFVVEKVICPQLAPQIPWPSKVSDSYIMFISGFNLNAQIAKNEWKMAAFHQLADFLQGNSLDPQQCDLGKKVGRVIFVGDTVRISTKDYTRYMVTKLGQSQTYEPNGLEQLDRLLEDMTMTVPVTLMPGPNDICDALWPQRPILKKSLLRNKKYYSNCDTVTNPYSFDYDGVRFLGSSGQNIDDMIRYTKGKSTIELMKDLLEKSHLCPTCPDTIDGHPYVGKDPLVIKETPHVFFVGNQPKFASEMVKLSDGCKVLMLSLPRFSQTHEVYLFNPKTLETLPFEVFIDEELIERTHFDPDDDEVQEMDVDE</sequence>
<dbReference type="Gene3D" id="2.40.50.430">
    <property type="match status" value="1"/>
</dbReference>